<proteinExistence type="predicted"/>
<dbReference type="InterPro" id="IPR003607">
    <property type="entry name" value="HD/PDEase_dom"/>
</dbReference>
<dbReference type="SMART" id="SM00471">
    <property type="entry name" value="HDc"/>
    <property type="match status" value="1"/>
</dbReference>
<dbReference type="OrthoDB" id="9804747at2"/>
<dbReference type="RefSeq" id="WP_145237539.1">
    <property type="nucleotide sequence ID" value="NZ_CP036273.1"/>
</dbReference>
<dbReference type="AlphaFoldDB" id="A0A517XRZ6"/>
<dbReference type="Gene3D" id="1.10.3210.10">
    <property type="entry name" value="Hypothetical protein af1432"/>
    <property type="match status" value="1"/>
</dbReference>
<dbReference type="CDD" id="cd17574">
    <property type="entry name" value="REC_OmpR"/>
    <property type="match status" value="1"/>
</dbReference>
<reference evidence="4 5" key="1">
    <citation type="submission" date="2019-02" db="EMBL/GenBank/DDBJ databases">
        <title>Deep-cultivation of Planctomycetes and their phenomic and genomic characterization uncovers novel biology.</title>
        <authorList>
            <person name="Wiegand S."/>
            <person name="Jogler M."/>
            <person name="Boedeker C."/>
            <person name="Pinto D."/>
            <person name="Vollmers J."/>
            <person name="Rivas-Marin E."/>
            <person name="Kohn T."/>
            <person name="Peeters S.H."/>
            <person name="Heuer A."/>
            <person name="Rast P."/>
            <person name="Oberbeckmann S."/>
            <person name="Bunk B."/>
            <person name="Jeske O."/>
            <person name="Meyerdierks A."/>
            <person name="Storesund J.E."/>
            <person name="Kallscheuer N."/>
            <person name="Luecker S."/>
            <person name="Lage O.M."/>
            <person name="Pohl T."/>
            <person name="Merkel B.J."/>
            <person name="Hornburger P."/>
            <person name="Mueller R.-W."/>
            <person name="Bruemmer F."/>
            <person name="Labrenz M."/>
            <person name="Spormann A.M."/>
            <person name="Op den Camp H."/>
            <person name="Overmann J."/>
            <person name="Amann R."/>
            <person name="Jetten M.S.M."/>
            <person name="Mascher T."/>
            <person name="Medema M.H."/>
            <person name="Devos D.P."/>
            <person name="Kaster A.-K."/>
            <person name="Ovreas L."/>
            <person name="Rohde M."/>
            <person name="Galperin M.Y."/>
            <person name="Jogler C."/>
        </authorList>
    </citation>
    <scope>NUCLEOTIDE SEQUENCE [LARGE SCALE GENOMIC DNA]</scope>
    <source>
        <strain evidence="4 5">ETA_A1</strain>
    </source>
</reference>
<gene>
    <name evidence="4" type="primary">rpfG_2</name>
    <name evidence="4" type="ORF">ETAA1_22240</name>
</gene>
<evidence type="ECO:0000313" key="5">
    <source>
        <dbReference type="Proteomes" id="UP000319576"/>
    </source>
</evidence>
<dbReference type="NCBIfam" id="TIGR00277">
    <property type="entry name" value="HDIG"/>
    <property type="match status" value="1"/>
</dbReference>
<dbReference type="InterPro" id="IPR006675">
    <property type="entry name" value="HDIG_dom"/>
</dbReference>
<evidence type="ECO:0000259" key="3">
    <source>
        <dbReference type="PROSITE" id="PS51832"/>
    </source>
</evidence>
<dbReference type="PANTHER" id="PTHR45228">
    <property type="entry name" value="CYCLIC DI-GMP PHOSPHODIESTERASE TM_0186-RELATED"/>
    <property type="match status" value="1"/>
</dbReference>
<keyword evidence="5" id="KW-1185">Reference proteome</keyword>
<keyword evidence="1" id="KW-0597">Phosphoprotein</keyword>
<dbReference type="EMBL" id="CP036273">
    <property type="protein sequence ID" value="QDU20278.1"/>
    <property type="molecule type" value="Genomic_DNA"/>
</dbReference>
<dbReference type="Gene3D" id="3.40.50.2300">
    <property type="match status" value="1"/>
</dbReference>
<evidence type="ECO:0000313" key="4">
    <source>
        <dbReference type="EMBL" id="QDU20278.1"/>
    </source>
</evidence>
<dbReference type="EC" id="3.1.4.52" evidence="4"/>
<evidence type="ECO:0000259" key="2">
    <source>
        <dbReference type="PROSITE" id="PS50110"/>
    </source>
</evidence>
<dbReference type="CDD" id="cd00077">
    <property type="entry name" value="HDc"/>
    <property type="match status" value="1"/>
</dbReference>
<name>A0A517XRZ6_9BACT</name>
<dbReference type="Pfam" id="PF13487">
    <property type="entry name" value="HD_5"/>
    <property type="match status" value="1"/>
</dbReference>
<feature type="domain" description="HD-GYP" evidence="3">
    <location>
        <begin position="123"/>
        <end position="319"/>
    </location>
</feature>
<protein>
    <submittedName>
        <fullName evidence="4">Cyclic di-GMP phosphodiesterase response regulator RpfG</fullName>
        <ecNumber evidence="4">3.1.4.52</ecNumber>
    </submittedName>
</protein>
<dbReference type="GO" id="GO:0071111">
    <property type="term" value="F:cyclic-guanylate-specific phosphodiesterase activity"/>
    <property type="evidence" value="ECO:0007669"/>
    <property type="project" value="UniProtKB-EC"/>
</dbReference>
<dbReference type="PROSITE" id="PS50110">
    <property type="entry name" value="RESPONSE_REGULATORY"/>
    <property type="match status" value="1"/>
</dbReference>
<dbReference type="Proteomes" id="UP000319576">
    <property type="component" value="Chromosome"/>
</dbReference>
<dbReference type="GO" id="GO:0000160">
    <property type="term" value="P:phosphorelay signal transduction system"/>
    <property type="evidence" value="ECO:0007669"/>
    <property type="project" value="InterPro"/>
</dbReference>
<accession>A0A517XRZ6</accession>
<feature type="domain" description="Response regulatory" evidence="2">
    <location>
        <begin position="2"/>
        <end position="119"/>
    </location>
</feature>
<dbReference type="SMART" id="SM00448">
    <property type="entry name" value="REC"/>
    <property type="match status" value="1"/>
</dbReference>
<organism evidence="4 5">
    <name type="scientific">Urbifossiella limnaea</name>
    <dbReference type="NCBI Taxonomy" id="2528023"/>
    <lineage>
        <taxon>Bacteria</taxon>
        <taxon>Pseudomonadati</taxon>
        <taxon>Planctomycetota</taxon>
        <taxon>Planctomycetia</taxon>
        <taxon>Gemmatales</taxon>
        <taxon>Gemmataceae</taxon>
        <taxon>Urbifossiella</taxon>
    </lineage>
</organism>
<dbReference type="PANTHER" id="PTHR45228:SF1">
    <property type="entry name" value="CYCLIC DI-GMP PHOSPHODIESTERASE TM_0186"/>
    <property type="match status" value="1"/>
</dbReference>
<dbReference type="SUPFAM" id="SSF109604">
    <property type="entry name" value="HD-domain/PDEase-like"/>
    <property type="match status" value="1"/>
</dbReference>
<evidence type="ECO:0000256" key="1">
    <source>
        <dbReference type="PROSITE-ProRule" id="PRU00169"/>
    </source>
</evidence>
<feature type="modified residue" description="4-aspartylphosphate" evidence="1">
    <location>
        <position position="52"/>
    </location>
</feature>
<dbReference type="InterPro" id="IPR001789">
    <property type="entry name" value="Sig_transdc_resp-reg_receiver"/>
</dbReference>
<keyword evidence="4" id="KW-0378">Hydrolase</keyword>
<sequence>MKVLIADDNHFYRCALEATLREWGYEVTAVADGEAAWAVLESDAAPRIAVLDWMMPKADGVEVCRRLRAMPRPEPTYVIILTSRDGKASAAEALEGGADDYVTKPFDRGELAARLRVGRRIVTLQTSETVVYSFARAVDGKSPFTRGHSERVKGYALALASRLGLSGADQELLRRGAILHDIGKIAVPDAILNKAGPLTPDEMAVIREHPVQGVRMIEPIESVRDVIPLVRWHHERVDGTGYPDGLAGEKIPLLVRVLAVADVYDALSSDRPYRASLPTDVSLSILRKDAVGGGLDPELVEEFCALPMHRLNTIGVGAVMQPHERTPGTMRMKAAPV</sequence>
<dbReference type="KEGG" id="uli:ETAA1_22240"/>
<dbReference type="PROSITE" id="PS51832">
    <property type="entry name" value="HD_GYP"/>
    <property type="match status" value="1"/>
</dbReference>
<dbReference type="InterPro" id="IPR052020">
    <property type="entry name" value="Cyclic_di-GMP/3'3'-cGAMP_PDE"/>
</dbReference>
<dbReference type="InterPro" id="IPR011006">
    <property type="entry name" value="CheY-like_superfamily"/>
</dbReference>
<dbReference type="InterPro" id="IPR037522">
    <property type="entry name" value="HD_GYP_dom"/>
</dbReference>
<dbReference type="Pfam" id="PF00072">
    <property type="entry name" value="Response_reg"/>
    <property type="match status" value="1"/>
</dbReference>
<dbReference type="SUPFAM" id="SSF52172">
    <property type="entry name" value="CheY-like"/>
    <property type="match status" value="1"/>
</dbReference>